<feature type="region of interest" description="Disordered" evidence="1">
    <location>
        <begin position="491"/>
        <end position="679"/>
    </location>
</feature>
<feature type="compositionally biased region" description="Basic and acidic residues" evidence="1">
    <location>
        <begin position="513"/>
        <end position="550"/>
    </location>
</feature>
<organism evidence="3 4">
    <name type="scientific">Aegilops tauschii subsp. strangulata</name>
    <name type="common">Goatgrass</name>
    <dbReference type="NCBI Taxonomy" id="200361"/>
    <lineage>
        <taxon>Eukaryota</taxon>
        <taxon>Viridiplantae</taxon>
        <taxon>Streptophyta</taxon>
        <taxon>Embryophyta</taxon>
        <taxon>Tracheophyta</taxon>
        <taxon>Spermatophyta</taxon>
        <taxon>Magnoliopsida</taxon>
        <taxon>Liliopsida</taxon>
        <taxon>Poales</taxon>
        <taxon>Poaceae</taxon>
        <taxon>BOP clade</taxon>
        <taxon>Pooideae</taxon>
        <taxon>Triticodae</taxon>
        <taxon>Triticeae</taxon>
        <taxon>Triticinae</taxon>
        <taxon>Aegilops</taxon>
    </lineage>
</organism>
<proteinExistence type="predicted"/>
<dbReference type="InterPro" id="IPR001878">
    <property type="entry name" value="Znf_CCHC"/>
</dbReference>
<dbReference type="GO" id="GO:0008270">
    <property type="term" value="F:zinc ion binding"/>
    <property type="evidence" value="ECO:0007669"/>
    <property type="project" value="InterPro"/>
</dbReference>
<evidence type="ECO:0000313" key="3">
    <source>
        <dbReference type="EnsemblPlants" id="AET6Gv20305700.1"/>
    </source>
</evidence>
<reference evidence="3" key="3">
    <citation type="journal article" date="2017" name="Nature">
        <title>Genome sequence of the progenitor of the wheat D genome Aegilops tauschii.</title>
        <authorList>
            <person name="Luo M.C."/>
            <person name="Gu Y.Q."/>
            <person name="Puiu D."/>
            <person name="Wang H."/>
            <person name="Twardziok S.O."/>
            <person name="Deal K.R."/>
            <person name="Huo N."/>
            <person name="Zhu T."/>
            <person name="Wang L."/>
            <person name="Wang Y."/>
            <person name="McGuire P.E."/>
            <person name="Liu S."/>
            <person name="Long H."/>
            <person name="Ramasamy R.K."/>
            <person name="Rodriguez J.C."/>
            <person name="Van S.L."/>
            <person name="Yuan L."/>
            <person name="Wang Z."/>
            <person name="Xia Z."/>
            <person name="Xiao L."/>
            <person name="Anderson O.D."/>
            <person name="Ouyang S."/>
            <person name="Liang Y."/>
            <person name="Zimin A.V."/>
            <person name="Pertea G."/>
            <person name="Qi P."/>
            <person name="Bennetzen J.L."/>
            <person name="Dai X."/>
            <person name="Dawson M.W."/>
            <person name="Muller H.G."/>
            <person name="Kugler K."/>
            <person name="Rivarola-Duarte L."/>
            <person name="Spannagl M."/>
            <person name="Mayer K.F.X."/>
            <person name="Lu F.H."/>
            <person name="Bevan M.W."/>
            <person name="Leroy P."/>
            <person name="Li P."/>
            <person name="You F.M."/>
            <person name="Sun Q."/>
            <person name="Liu Z."/>
            <person name="Lyons E."/>
            <person name="Wicker T."/>
            <person name="Salzberg S.L."/>
            <person name="Devos K.M."/>
            <person name="Dvorak J."/>
        </authorList>
    </citation>
    <scope>NUCLEOTIDE SEQUENCE [LARGE SCALE GENOMIC DNA]</scope>
    <source>
        <strain evidence="3">cv. AL8/78</strain>
    </source>
</reference>
<name>A0A453NBB3_AEGTS</name>
<reference evidence="3" key="5">
    <citation type="journal article" date="2021" name="G3 (Bethesda)">
        <title>Aegilops tauschii genome assembly Aet v5.0 features greater sequence contiguity and improved annotation.</title>
        <authorList>
            <person name="Wang L."/>
            <person name="Zhu T."/>
            <person name="Rodriguez J.C."/>
            <person name="Deal K.R."/>
            <person name="Dubcovsky J."/>
            <person name="McGuire P.E."/>
            <person name="Lux T."/>
            <person name="Spannagl M."/>
            <person name="Mayer K.F.X."/>
            <person name="Baldrich P."/>
            <person name="Meyers B.C."/>
            <person name="Huo N."/>
            <person name="Gu Y.Q."/>
            <person name="Zhou H."/>
            <person name="Devos K.M."/>
            <person name="Bennetzen J.L."/>
            <person name="Unver T."/>
            <person name="Budak H."/>
            <person name="Gulick P.J."/>
            <person name="Galiba G."/>
            <person name="Kalapos B."/>
            <person name="Nelson D.R."/>
            <person name="Li P."/>
            <person name="You F.M."/>
            <person name="Luo M.C."/>
            <person name="Dvorak J."/>
        </authorList>
    </citation>
    <scope>NUCLEOTIDE SEQUENCE [LARGE SCALE GENOMIC DNA]</scope>
    <source>
        <strain evidence="3">cv. AL8/78</strain>
    </source>
</reference>
<dbReference type="SMART" id="SM00343">
    <property type="entry name" value="ZnF_C2HC"/>
    <property type="match status" value="2"/>
</dbReference>
<dbReference type="AlphaFoldDB" id="A0A453NBB3"/>
<feature type="domain" description="CCHC-type" evidence="2">
    <location>
        <begin position="216"/>
        <end position="232"/>
    </location>
</feature>
<feature type="region of interest" description="Disordered" evidence="1">
    <location>
        <begin position="45"/>
        <end position="114"/>
    </location>
</feature>
<evidence type="ECO:0000259" key="2">
    <source>
        <dbReference type="SMART" id="SM00343"/>
    </source>
</evidence>
<evidence type="ECO:0000256" key="1">
    <source>
        <dbReference type="SAM" id="MobiDB-lite"/>
    </source>
</evidence>
<reference evidence="4" key="1">
    <citation type="journal article" date="2014" name="Science">
        <title>Ancient hybridizations among the ancestral genomes of bread wheat.</title>
        <authorList>
            <consortium name="International Wheat Genome Sequencing Consortium,"/>
            <person name="Marcussen T."/>
            <person name="Sandve S.R."/>
            <person name="Heier L."/>
            <person name="Spannagl M."/>
            <person name="Pfeifer M."/>
            <person name="Jakobsen K.S."/>
            <person name="Wulff B.B."/>
            <person name="Steuernagel B."/>
            <person name="Mayer K.F."/>
            <person name="Olsen O.A."/>
        </authorList>
    </citation>
    <scope>NUCLEOTIDE SEQUENCE [LARGE SCALE GENOMIC DNA]</scope>
    <source>
        <strain evidence="4">cv. AL8/78</strain>
    </source>
</reference>
<evidence type="ECO:0000313" key="4">
    <source>
        <dbReference type="Proteomes" id="UP000015105"/>
    </source>
</evidence>
<dbReference type="InterPro" id="IPR036875">
    <property type="entry name" value="Znf_CCHC_sf"/>
</dbReference>
<accession>A0A453NBB3</accession>
<dbReference type="Proteomes" id="UP000015105">
    <property type="component" value="Chromosome 6D"/>
</dbReference>
<feature type="compositionally biased region" description="Pro residues" evidence="1">
    <location>
        <begin position="45"/>
        <end position="58"/>
    </location>
</feature>
<dbReference type="InterPro" id="IPR053253">
    <property type="entry name" value="Sex_diff_modulator"/>
</dbReference>
<keyword evidence="4" id="KW-1185">Reference proteome</keyword>
<feature type="compositionally biased region" description="Polar residues" evidence="1">
    <location>
        <begin position="104"/>
        <end position="114"/>
    </location>
</feature>
<dbReference type="Gene3D" id="4.10.60.10">
    <property type="entry name" value="Zinc finger, CCHC-type"/>
    <property type="match status" value="1"/>
</dbReference>
<feature type="region of interest" description="Disordered" evidence="1">
    <location>
        <begin position="1"/>
        <end position="29"/>
    </location>
</feature>
<reference evidence="3" key="4">
    <citation type="submission" date="2019-03" db="UniProtKB">
        <authorList>
            <consortium name="EnsemblPlants"/>
        </authorList>
    </citation>
    <scope>IDENTIFICATION</scope>
</reference>
<dbReference type="SUPFAM" id="SSF57756">
    <property type="entry name" value="Retrovirus zinc finger-like domains"/>
    <property type="match status" value="1"/>
</dbReference>
<dbReference type="PANTHER" id="PTHR33087:SF46">
    <property type="entry name" value="OS07G0539200 PROTEIN"/>
    <property type="match status" value="1"/>
</dbReference>
<feature type="compositionally biased region" description="Basic and acidic residues" evidence="1">
    <location>
        <begin position="558"/>
        <end position="590"/>
    </location>
</feature>
<dbReference type="EnsemblPlants" id="AET6Gv20305700.1">
    <property type="protein sequence ID" value="AET6Gv20305700.1"/>
    <property type="gene ID" value="AET6Gv20305700"/>
</dbReference>
<reference evidence="4" key="2">
    <citation type="journal article" date="2017" name="Nat. Plants">
        <title>The Aegilops tauschii genome reveals multiple impacts of transposons.</title>
        <authorList>
            <person name="Zhao G."/>
            <person name="Zou C."/>
            <person name="Li K."/>
            <person name="Wang K."/>
            <person name="Li T."/>
            <person name="Gao L."/>
            <person name="Zhang X."/>
            <person name="Wang H."/>
            <person name="Yang Z."/>
            <person name="Liu X."/>
            <person name="Jiang W."/>
            <person name="Mao L."/>
            <person name="Kong X."/>
            <person name="Jiao Y."/>
            <person name="Jia J."/>
        </authorList>
    </citation>
    <scope>NUCLEOTIDE SEQUENCE [LARGE SCALE GENOMIC DNA]</scope>
    <source>
        <strain evidence="4">cv. AL8/78</strain>
    </source>
</reference>
<protein>
    <recommendedName>
        <fullName evidence="2">CCHC-type domain-containing protein</fullName>
    </recommendedName>
</protein>
<feature type="domain" description="CCHC-type" evidence="2">
    <location>
        <begin position="197"/>
        <end position="213"/>
    </location>
</feature>
<dbReference type="GO" id="GO:0003676">
    <property type="term" value="F:nucleic acid binding"/>
    <property type="evidence" value="ECO:0007669"/>
    <property type="project" value="InterPro"/>
</dbReference>
<dbReference type="Gramene" id="AET6Gv20305700.1">
    <property type="protein sequence ID" value="AET6Gv20305700.1"/>
    <property type="gene ID" value="AET6Gv20305700"/>
</dbReference>
<dbReference type="PANTHER" id="PTHR33087">
    <property type="entry name" value="OS07G0539200 PROTEIN"/>
    <property type="match status" value="1"/>
</dbReference>
<sequence>MSAPDPPQPIAHWPIPAAFTPAPPATAQPQPLSYLACLARPSQPLPWGFPDPQRSPRPAPRESDPDPDWGTPLPPPPGRPSGVDSEVDCVLETPPELLPRALPTTVSNAPASGRSANPSCIDGVIGGDRSGWFACFRPAPAQAAAEQSLPRDAATAGLEDDVTTPWIEVRHGRPRPAPAPVAAFTPRAPPPAWIKGLCFHCLKPRHRAVDCRDPVTCRRCFRSGHIARGCTHAPRPHLRPSAPSPALCRAPPPAPARVRLPAPTPVPPQAAMASPSAASSAWAGDHNARPEVFAFIHNTPAMHMEAALLESNGVVAWFDRDRRASTNEVAAVIADEVGALVPDVIVVSHFPERFLVRFIHKHHADIATSRSELPFGDTKLQMRAWRLEAHAEHVDLHHHVRLCLEGLPLYAWDEEAVAKAVGSGCSLDYIEPASKIKSVTDVLALWAWTPCPSRVPRVSWVTFLARNGGAPVYGRKGLEHRVLVHLDIHEDPSSGKVMSRPNPWKSNIVDGETMPRDRRERISRPILRDRQDRRDRDDEGDRGRGRDGRGTSRGGQRWGDRIRWSLSRAPRDAQRDTGRERRDGRQGSRDGRRRGNSGLPAVQGAVPVPLGSGSLCAPPRRVGELEPASDAVGARGRSPVRQQRPASARRISASPPLSPTTVLRTPPASKHDEAHAAAAASQNLSPALIELCSPTMMQRPLLDMSPMRPPGFEASPTPPLQCNGNLQRTPSPTRARLVDAGHDLPAGLAELVVPCLELPATLFCSKQPALLPLTSVQPSEAPMASPRPSPPAARRKTLAGMRISKEGGISLQRIRRPSNRTPAAPVAKVAKSALSVAAWA</sequence>